<name>A0A2U9CCZ6_SCOMX</name>
<dbReference type="Proteomes" id="UP000246464">
    <property type="component" value="Chromosome 14"/>
</dbReference>
<keyword evidence="2" id="KW-1185">Reference proteome</keyword>
<evidence type="ECO:0000313" key="2">
    <source>
        <dbReference type="Proteomes" id="UP000246464"/>
    </source>
</evidence>
<protein>
    <submittedName>
        <fullName evidence="1">Uncharacterized protein</fullName>
    </submittedName>
</protein>
<dbReference type="AlphaFoldDB" id="A0A2U9CCZ6"/>
<accession>A0A2U9CCZ6</accession>
<reference evidence="1 2" key="1">
    <citation type="submission" date="2017-12" db="EMBL/GenBank/DDBJ databases">
        <title>Integrating genomic resources of turbot (Scophthalmus maximus) in depth evaluation of genetic and physical mapping variation across individuals.</title>
        <authorList>
            <person name="Martinez P."/>
        </authorList>
    </citation>
    <scope>NUCLEOTIDE SEQUENCE [LARGE SCALE GENOMIC DNA]</scope>
</reference>
<dbReference type="EMBL" id="CP026256">
    <property type="protein sequence ID" value="AWP13656.1"/>
    <property type="molecule type" value="Genomic_DNA"/>
</dbReference>
<evidence type="ECO:0000313" key="1">
    <source>
        <dbReference type="EMBL" id="AWP13656.1"/>
    </source>
</evidence>
<proteinExistence type="predicted"/>
<sequence length="91" mass="10333">MKLCSSNGLKWRSDLLDNTETLRALELREPQVEEVNPTLMNGRWLNHSLVIVSVEKKRKGADGRQLMKRGGGRVVKYWICDCGSSLSSVMR</sequence>
<gene>
    <name evidence="1" type="ORF">SMAX5B_010251</name>
</gene>
<organism evidence="1 2">
    <name type="scientific">Scophthalmus maximus</name>
    <name type="common">Turbot</name>
    <name type="synonym">Psetta maxima</name>
    <dbReference type="NCBI Taxonomy" id="52904"/>
    <lineage>
        <taxon>Eukaryota</taxon>
        <taxon>Metazoa</taxon>
        <taxon>Chordata</taxon>
        <taxon>Craniata</taxon>
        <taxon>Vertebrata</taxon>
        <taxon>Euteleostomi</taxon>
        <taxon>Actinopterygii</taxon>
        <taxon>Neopterygii</taxon>
        <taxon>Teleostei</taxon>
        <taxon>Neoteleostei</taxon>
        <taxon>Acanthomorphata</taxon>
        <taxon>Carangaria</taxon>
        <taxon>Pleuronectiformes</taxon>
        <taxon>Pleuronectoidei</taxon>
        <taxon>Scophthalmidae</taxon>
        <taxon>Scophthalmus</taxon>
    </lineage>
</organism>